<dbReference type="PROSITE" id="PS50853">
    <property type="entry name" value="FN3"/>
    <property type="match status" value="1"/>
</dbReference>
<dbReference type="GO" id="GO:0005085">
    <property type="term" value="F:guanyl-nucleotide exchange factor activity"/>
    <property type="evidence" value="ECO:0007669"/>
    <property type="project" value="TreeGrafter"/>
</dbReference>
<dbReference type="InterPro" id="IPR000408">
    <property type="entry name" value="Reg_chr_condens"/>
</dbReference>
<name>A0A6J6WQ47_9ZZZZ</name>
<dbReference type="Gene3D" id="2.130.10.30">
    <property type="entry name" value="Regulator of chromosome condensation 1/beta-lactamase-inhibitor protein II"/>
    <property type="match status" value="2"/>
</dbReference>
<accession>A0A6J6WQ47</accession>
<dbReference type="GO" id="GO:0005737">
    <property type="term" value="C:cytoplasm"/>
    <property type="evidence" value="ECO:0007669"/>
    <property type="project" value="TreeGrafter"/>
</dbReference>
<dbReference type="SMART" id="SM00060">
    <property type="entry name" value="FN3"/>
    <property type="match status" value="4"/>
</dbReference>
<dbReference type="EMBL" id="CAEZZV010000179">
    <property type="protein sequence ID" value="CAB4787381.1"/>
    <property type="molecule type" value="Genomic_DNA"/>
</dbReference>
<proteinExistence type="predicted"/>
<protein>
    <submittedName>
        <fullName evidence="2">Unannotated protein</fullName>
    </submittedName>
</protein>
<dbReference type="InterPro" id="IPR003961">
    <property type="entry name" value="FN3_dom"/>
</dbReference>
<feature type="domain" description="Fibronectin type-III" evidence="1">
    <location>
        <begin position="502"/>
        <end position="604"/>
    </location>
</feature>
<gene>
    <name evidence="2" type="ORF">UFOPK2921_01214</name>
</gene>
<dbReference type="Pfam" id="PF00415">
    <property type="entry name" value="RCC1"/>
    <property type="match status" value="2"/>
</dbReference>
<dbReference type="PANTHER" id="PTHR45982">
    <property type="entry name" value="REGULATOR OF CHROMOSOME CONDENSATION"/>
    <property type="match status" value="1"/>
</dbReference>
<reference evidence="2" key="1">
    <citation type="submission" date="2020-05" db="EMBL/GenBank/DDBJ databases">
        <authorList>
            <person name="Chiriac C."/>
            <person name="Salcher M."/>
            <person name="Ghai R."/>
            <person name="Kavagutti S V."/>
        </authorList>
    </citation>
    <scope>NUCLEOTIDE SEQUENCE</scope>
</reference>
<dbReference type="AlphaFoldDB" id="A0A6J6WQ47"/>
<dbReference type="SUPFAM" id="SSF49265">
    <property type="entry name" value="Fibronectin type III"/>
    <property type="match status" value="2"/>
</dbReference>
<evidence type="ECO:0000259" key="1">
    <source>
        <dbReference type="PROSITE" id="PS50853"/>
    </source>
</evidence>
<dbReference type="Gene3D" id="2.60.40.10">
    <property type="entry name" value="Immunoglobulins"/>
    <property type="match status" value="2"/>
</dbReference>
<evidence type="ECO:0000313" key="2">
    <source>
        <dbReference type="EMBL" id="CAB4787381.1"/>
    </source>
</evidence>
<dbReference type="InterPro" id="IPR036116">
    <property type="entry name" value="FN3_sf"/>
</dbReference>
<organism evidence="2">
    <name type="scientific">freshwater metagenome</name>
    <dbReference type="NCBI Taxonomy" id="449393"/>
    <lineage>
        <taxon>unclassified sequences</taxon>
        <taxon>metagenomes</taxon>
        <taxon>ecological metagenomes</taxon>
    </lineage>
</organism>
<dbReference type="InterPro" id="IPR013783">
    <property type="entry name" value="Ig-like_fold"/>
</dbReference>
<sequence length="988" mass="103909">MVTHMRTLRISLTLLMTSSILAMLPFASSSVQADVFTYSQVSIGPRSACAVTSQGAGVCWGDNSERYLVSDQPAGTLTTPSPVVLPNNEKFASVSVGGMRGACALAVSGHAYCWGEHHIGSYFTPTSRTPVQVEFPNDMRVVSVQSGSSVACATNADGELWCWGDAQFIGDGGTESLRVPVLVPMPDFGKVVQYDLGEPNICVVTDRDHLYCWGYNNSGELALGHTSTPRNITSYTPTEIVPPSGVIFASVSVGQGRVCAISQTGNGYCWGSNYDGSFGDGSYISSSRPVAMSVPNNETLQQISTANYHTCVLTTTAKTWCFGTGGNGQLGTGTTLGGKTYRTPLVPSGTTFTSIGTGAGTCALDTNGDVWCWGALNWASMSNGDLVTRNSPARILAIGSPTVSNAPSTEIDTTVARVNGRVNPNGYATSVVLEYGTSPLFAAPMSRTVTASLADLSYSATAVSMRLTNLKPRTTYYARFISTNRLGTSIGASQTFTTLGAPPTLSTSHFSGLTGNEASVSFSVNPGRLLTSVTLQYSTDPSFSDDIHTESASGATGAREVERSVALTDLAPLTTYYTRVTAINQLGTVVGDIQSFTTIGSLPSASINATYPAVNNIAVDVDITTGDTSGSVLAEASLTQDFARVWKSTSSTFSSTGPTQRHLQINGLSAHTHYFLRIRITNALGSSVSESVSLSTSGAIPIVTRPSVSPSTDSAVIAANVDTTGLDTFVKASISQDRNMLDANEYFVYSGADEGDTPVSLTVNQLAPGTTYYVTISASNSAGTFTTSPVSFTTQQGVGVIINDGDETTETTSVNLAFTLSENVTAIRISNNQDFSSAIVISPANSRVWQLLASSQNSVARGVWVQFVNGDGSVDTYFDDITLLTTIDGPDEEAPTITSTRVSASRSTSKTIAATATTKYVLKITSRDKLSGVNRIQTRIGTKISTIKVDPSRLATHSIKFPAGKSSMYVRVIDVAGNASPWKKVKTA</sequence>
<dbReference type="InterPro" id="IPR051553">
    <property type="entry name" value="Ran_GTPase-activating"/>
</dbReference>
<dbReference type="PANTHER" id="PTHR45982:SF1">
    <property type="entry name" value="REGULATOR OF CHROMOSOME CONDENSATION"/>
    <property type="match status" value="1"/>
</dbReference>
<dbReference type="SUPFAM" id="SSF50985">
    <property type="entry name" value="RCC1/BLIP-II"/>
    <property type="match status" value="2"/>
</dbReference>
<dbReference type="PROSITE" id="PS50012">
    <property type="entry name" value="RCC1_3"/>
    <property type="match status" value="2"/>
</dbReference>
<dbReference type="InterPro" id="IPR009091">
    <property type="entry name" value="RCC1/BLIP-II"/>
</dbReference>